<dbReference type="GO" id="GO:0080120">
    <property type="term" value="P:CAAX-box protein maturation"/>
    <property type="evidence" value="ECO:0007669"/>
    <property type="project" value="UniProtKB-ARBA"/>
</dbReference>
<feature type="transmembrane region" description="Helical" evidence="1">
    <location>
        <begin position="379"/>
        <end position="399"/>
    </location>
</feature>
<keyword evidence="4" id="KW-1185">Reference proteome</keyword>
<protein>
    <submittedName>
        <fullName evidence="3">CAAX amino protease</fullName>
    </submittedName>
</protein>
<feature type="transmembrane region" description="Helical" evidence="1">
    <location>
        <begin position="157"/>
        <end position="179"/>
    </location>
</feature>
<dbReference type="PANTHER" id="PTHR36435:SF1">
    <property type="entry name" value="CAAX AMINO TERMINAL PROTEASE FAMILY PROTEIN"/>
    <property type="match status" value="1"/>
</dbReference>
<evidence type="ECO:0000256" key="1">
    <source>
        <dbReference type="SAM" id="Phobius"/>
    </source>
</evidence>
<organism evidence="3 4">
    <name type="scientific">Galliscardovia ingluviei</name>
    <dbReference type="NCBI Taxonomy" id="1769422"/>
    <lineage>
        <taxon>Bacteria</taxon>
        <taxon>Bacillati</taxon>
        <taxon>Actinomycetota</taxon>
        <taxon>Actinomycetes</taxon>
        <taxon>Bifidobacteriales</taxon>
        <taxon>Bifidobacteriaceae</taxon>
        <taxon>Galliscardovia</taxon>
    </lineage>
</organism>
<dbReference type="AlphaFoldDB" id="A0A8J3ANT4"/>
<evidence type="ECO:0000313" key="3">
    <source>
        <dbReference type="EMBL" id="GGI14177.1"/>
    </source>
</evidence>
<reference evidence="3" key="1">
    <citation type="journal article" date="2014" name="Int. J. Syst. Evol. Microbiol.">
        <title>Complete genome sequence of Corynebacterium casei LMG S-19264T (=DSM 44701T), isolated from a smear-ripened cheese.</title>
        <authorList>
            <consortium name="US DOE Joint Genome Institute (JGI-PGF)"/>
            <person name="Walter F."/>
            <person name="Albersmeier A."/>
            <person name="Kalinowski J."/>
            <person name="Ruckert C."/>
        </authorList>
    </citation>
    <scope>NUCLEOTIDE SEQUENCE</scope>
    <source>
        <strain evidence="3">CCM 8606</strain>
    </source>
</reference>
<keyword evidence="1" id="KW-0812">Transmembrane</keyword>
<feature type="transmembrane region" description="Helical" evidence="1">
    <location>
        <begin position="199"/>
        <end position="221"/>
    </location>
</feature>
<feature type="transmembrane region" description="Helical" evidence="1">
    <location>
        <begin position="120"/>
        <end position="136"/>
    </location>
</feature>
<keyword evidence="3" id="KW-0378">Hydrolase</keyword>
<feature type="domain" description="CAAX prenyl protease 2/Lysostaphin resistance protein A-like" evidence="2">
    <location>
        <begin position="202"/>
        <end position="289"/>
    </location>
</feature>
<keyword evidence="1" id="KW-1133">Transmembrane helix</keyword>
<evidence type="ECO:0000313" key="4">
    <source>
        <dbReference type="Proteomes" id="UP000619536"/>
    </source>
</evidence>
<dbReference type="GO" id="GO:0004175">
    <property type="term" value="F:endopeptidase activity"/>
    <property type="evidence" value="ECO:0007669"/>
    <property type="project" value="UniProtKB-ARBA"/>
</dbReference>
<dbReference type="InterPro" id="IPR003675">
    <property type="entry name" value="Rce1/LyrA-like_dom"/>
</dbReference>
<proteinExistence type="predicted"/>
<dbReference type="Pfam" id="PF02517">
    <property type="entry name" value="Rce1-like"/>
    <property type="match status" value="1"/>
</dbReference>
<feature type="transmembrane region" description="Helical" evidence="1">
    <location>
        <begin position="233"/>
        <end position="249"/>
    </location>
</feature>
<comment type="caution">
    <text evidence="3">The sequence shown here is derived from an EMBL/GenBank/DDBJ whole genome shotgun (WGS) entry which is preliminary data.</text>
</comment>
<feature type="transmembrane region" description="Helical" evidence="1">
    <location>
        <begin position="75"/>
        <end position="100"/>
    </location>
</feature>
<feature type="transmembrane region" description="Helical" evidence="1">
    <location>
        <begin position="278"/>
        <end position="301"/>
    </location>
</feature>
<dbReference type="RefSeq" id="WP_188355129.1">
    <property type="nucleotide sequence ID" value="NZ_BMDH01000002.1"/>
</dbReference>
<evidence type="ECO:0000259" key="2">
    <source>
        <dbReference type="Pfam" id="PF02517"/>
    </source>
</evidence>
<keyword evidence="1" id="KW-0472">Membrane</keyword>
<feature type="transmembrane region" description="Helical" evidence="1">
    <location>
        <begin position="328"/>
        <end position="349"/>
    </location>
</feature>
<sequence>MSHEDQRLQPSYHHNQYPMQNWQYQPSDGQYSQNPYMAPIGYAPQYVNRLKLRRFQAAWYPKVNLKIARRAFSRIGLALLVYTLSTSVFYSLISAGIDFWFPQPQGQWVNIIDTLESSGAQYFVGFPLCLLIMQLVPSFPPRPRADDPAARMTPKRWITIFIMGIPLMYAGSILGNLTADSLSNGNYSNILESMYANPTPASMLIDAVITVLMAPIVEEIVFRKMIIDRLHRYGEALAIGVSALLFALMHANPYQFFYTLAWGAMWAYIYLRTGKIQYTIWLHMAVNFMGGVVPTVLSLIAGDEGSLVIDDQQSAKDQFSELMQGGGVVYVIYGLVILGLVIAGIVLWVRNRKKIELRPADWQLVPGIAARTAWLNAGMMLFVVLTVFATIVSPFLSIFQ</sequence>
<dbReference type="EMBL" id="BMDH01000002">
    <property type="protein sequence ID" value="GGI14177.1"/>
    <property type="molecule type" value="Genomic_DNA"/>
</dbReference>
<keyword evidence="3" id="KW-0645">Protease</keyword>
<name>A0A8J3ANT4_9BIFI</name>
<dbReference type="GO" id="GO:0006508">
    <property type="term" value="P:proteolysis"/>
    <property type="evidence" value="ECO:0007669"/>
    <property type="project" value="UniProtKB-KW"/>
</dbReference>
<accession>A0A8J3ANT4</accession>
<dbReference type="Proteomes" id="UP000619536">
    <property type="component" value="Unassembled WGS sequence"/>
</dbReference>
<reference evidence="3" key="2">
    <citation type="submission" date="2020-09" db="EMBL/GenBank/DDBJ databases">
        <authorList>
            <person name="Sun Q."/>
            <person name="Sedlacek I."/>
        </authorList>
    </citation>
    <scope>NUCLEOTIDE SEQUENCE</scope>
    <source>
        <strain evidence="3">CCM 8606</strain>
    </source>
</reference>
<feature type="transmembrane region" description="Helical" evidence="1">
    <location>
        <begin position="255"/>
        <end position="271"/>
    </location>
</feature>
<gene>
    <name evidence="3" type="ORF">GCM10007377_09630</name>
</gene>
<dbReference type="InterPro" id="IPR052710">
    <property type="entry name" value="CAAX_protease"/>
</dbReference>
<dbReference type="PANTHER" id="PTHR36435">
    <property type="entry name" value="SLR1288 PROTEIN"/>
    <property type="match status" value="1"/>
</dbReference>